<protein>
    <submittedName>
        <fullName evidence="6">Oxidoreductase</fullName>
    </submittedName>
</protein>
<dbReference type="InterPro" id="IPR009050">
    <property type="entry name" value="Globin-like_sf"/>
</dbReference>
<keyword evidence="4" id="KW-0408">Iron</keyword>
<evidence type="ECO:0000256" key="4">
    <source>
        <dbReference type="ARBA" id="ARBA00023004"/>
    </source>
</evidence>
<evidence type="ECO:0000256" key="2">
    <source>
        <dbReference type="ARBA" id="ARBA00022617"/>
    </source>
</evidence>
<evidence type="ECO:0000313" key="7">
    <source>
        <dbReference type="Proteomes" id="UP001201161"/>
    </source>
</evidence>
<evidence type="ECO:0000256" key="5">
    <source>
        <dbReference type="SAM" id="MobiDB-lite"/>
    </source>
</evidence>
<dbReference type="Pfam" id="PF01152">
    <property type="entry name" value="Bac_globin"/>
    <property type="match status" value="1"/>
</dbReference>
<keyword evidence="3" id="KW-0479">Metal-binding</keyword>
<feature type="region of interest" description="Disordered" evidence="5">
    <location>
        <begin position="142"/>
        <end position="163"/>
    </location>
</feature>
<name>A0ABS9H7L6_9ACTN</name>
<keyword evidence="2" id="KW-0349">Heme</keyword>
<organism evidence="6 7">
    <name type="scientific">Nocardioides potassii</name>
    <dbReference type="NCBI Taxonomy" id="2911371"/>
    <lineage>
        <taxon>Bacteria</taxon>
        <taxon>Bacillati</taxon>
        <taxon>Actinomycetota</taxon>
        <taxon>Actinomycetes</taxon>
        <taxon>Propionibacteriales</taxon>
        <taxon>Nocardioidaceae</taxon>
        <taxon>Nocardioides</taxon>
    </lineage>
</organism>
<dbReference type="Gene3D" id="1.10.490.10">
    <property type="entry name" value="Globins"/>
    <property type="match status" value="1"/>
</dbReference>
<keyword evidence="1" id="KW-0813">Transport</keyword>
<dbReference type="RefSeq" id="WP_236397500.1">
    <property type="nucleotide sequence ID" value="NZ_JAKJHZ010000001.1"/>
</dbReference>
<evidence type="ECO:0000313" key="6">
    <source>
        <dbReference type="EMBL" id="MCF6376113.1"/>
    </source>
</evidence>
<sequence>MTTIYEAAGGMEVFERLAEATHQRCLADELLNHPFSHADNQPDHTERLAAYWAEALGGPATYTGARGGSESHVQRLHAGEGAYMEEASPRFVQCVVDSFDEAGVPDDDRLRQALTDYVTWSALGPFLAWGRSADDVPDDLPMPRWDWDGPAAVNGPRGAVTPG</sequence>
<accession>A0ABS9H7L6</accession>
<evidence type="ECO:0000256" key="3">
    <source>
        <dbReference type="ARBA" id="ARBA00022723"/>
    </source>
</evidence>
<proteinExistence type="predicted"/>
<comment type="caution">
    <text evidence="6">The sequence shown here is derived from an EMBL/GenBank/DDBJ whole genome shotgun (WGS) entry which is preliminary data.</text>
</comment>
<reference evidence="6 7" key="1">
    <citation type="submission" date="2022-01" db="EMBL/GenBank/DDBJ databases">
        <title>Nocardioides sp. nov., an actinomycete isolated from mining soil.</title>
        <authorList>
            <person name="Liu L."/>
        </authorList>
    </citation>
    <scope>NUCLEOTIDE SEQUENCE [LARGE SCALE GENOMIC DNA]</scope>
    <source>
        <strain evidence="6 7">KLBMP 9356</strain>
    </source>
</reference>
<keyword evidence="7" id="KW-1185">Reference proteome</keyword>
<gene>
    <name evidence="6" type="ORF">L2K70_00675</name>
</gene>
<dbReference type="SUPFAM" id="SSF46458">
    <property type="entry name" value="Globin-like"/>
    <property type="match status" value="1"/>
</dbReference>
<dbReference type="InterPro" id="IPR012292">
    <property type="entry name" value="Globin/Proto"/>
</dbReference>
<dbReference type="InterPro" id="IPR001486">
    <property type="entry name" value="Hemoglobin_trunc"/>
</dbReference>
<dbReference type="Proteomes" id="UP001201161">
    <property type="component" value="Unassembled WGS sequence"/>
</dbReference>
<evidence type="ECO:0000256" key="1">
    <source>
        <dbReference type="ARBA" id="ARBA00022448"/>
    </source>
</evidence>
<dbReference type="EMBL" id="JAKJHZ010000001">
    <property type="protein sequence ID" value="MCF6376113.1"/>
    <property type="molecule type" value="Genomic_DNA"/>
</dbReference>